<reference evidence="2 3" key="1">
    <citation type="journal article" date="2016" name="Nat. Commun.">
        <title>Thousands of microbial genomes shed light on interconnected biogeochemical processes in an aquifer system.</title>
        <authorList>
            <person name="Anantharaman K."/>
            <person name="Brown C.T."/>
            <person name="Hug L.A."/>
            <person name="Sharon I."/>
            <person name="Castelle C.J."/>
            <person name="Probst A.J."/>
            <person name="Thomas B.C."/>
            <person name="Singh A."/>
            <person name="Wilkins M.J."/>
            <person name="Karaoz U."/>
            <person name="Brodie E.L."/>
            <person name="Williams K.H."/>
            <person name="Hubbard S.S."/>
            <person name="Banfield J.F."/>
        </authorList>
    </citation>
    <scope>NUCLEOTIDE SEQUENCE [LARGE SCALE GENOMIC DNA]</scope>
</reference>
<evidence type="ECO:0000259" key="1">
    <source>
        <dbReference type="PROSITE" id="PS51747"/>
    </source>
</evidence>
<dbReference type="GO" id="GO:0003824">
    <property type="term" value="F:catalytic activity"/>
    <property type="evidence" value="ECO:0007669"/>
    <property type="project" value="InterPro"/>
</dbReference>
<dbReference type="CDD" id="cd01283">
    <property type="entry name" value="cytidine_deaminase"/>
    <property type="match status" value="1"/>
</dbReference>
<evidence type="ECO:0000313" key="3">
    <source>
        <dbReference type="Proteomes" id="UP000177982"/>
    </source>
</evidence>
<gene>
    <name evidence="2" type="ORF">A2934_03845</name>
</gene>
<dbReference type="Gene3D" id="3.40.140.10">
    <property type="entry name" value="Cytidine Deaminase, domain 2"/>
    <property type="match status" value="1"/>
</dbReference>
<dbReference type="EMBL" id="MHQO01000023">
    <property type="protein sequence ID" value="OHA06806.1"/>
    <property type="molecule type" value="Genomic_DNA"/>
</dbReference>
<dbReference type="SUPFAM" id="SSF53927">
    <property type="entry name" value="Cytidine deaminase-like"/>
    <property type="match status" value="1"/>
</dbReference>
<dbReference type="InterPro" id="IPR016193">
    <property type="entry name" value="Cytidine_deaminase-like"/>
</dbReference>
<sequence>MEVINKFALNKEEQKFLSMARNVSCGTFSDRGHRIGCVIKCKNGDLFYGATNVRSRTIGSTCAERMALDQVFFHRNRHPELCVIVGRLPQTDWRRKWSDGEICSPCGVCLETFRQSAQILKLKDVDFLCSSFDGKKILRAKLSELFPTIR</sequence>
<comment type="caution">
    <text evidence="2">The sequence shown here is derived from an EMBL/GenBank/DDBJ whole genome shotgun (WGS) entry which is preliminary data.</text>
</comment>
<name>A0A1G2L564_9BACT</name>
<dbReference type="Pfam" id="PF00383">
    <property type="entry name" value="dCMP_cyt_deam_1"/>
    <property type="match status" value="1"/>
</dbReference>
<evidence type="ECO:0000313" key="2">
    <source>
        <dbReference type="EMBL" id="OHA06806.1"/>
    </source>
</evidence>
<dbReference type="Proteomes" id="UP000177982">
    <property type="component" value="Unassembled WGS sequence"/>
</dbReference>
<feature type="domain" description="CMP/dCMP-type deaminase" evidence="1">
    <location>
        <begin position="11"/>
        <end position="145"/>
    </location>
</feature>
<proteinExistence type="predicted"/>
<dbReference type="AlphaFoldDB" id="A0A1G2L564"/>
<dbReference type="PROSITE" id="PS51747">
    <property type="entry name" value="CYT_DCMP_DEAMINASES_2"/>
    <property type="match status" value="1"/>
</dbReference>
<protein>
    <recommendedName>
        <fullName evidence="1">CMP/dCMP-type deaminase domain-containing protein</fullName>
    </recommendedName>
</protein>
<dbReference type="InterPro" id="IPR002125">
    <property type="entry name" value="CMP_dCMP_dom"/>
</dbReference>
<accession>A0A1G2L564</accession>
<organism evidence="2 3">
    <name type="scientific">Candidatus Sungbacteria bacterium RIFCSPLOWO2_01_FULL_47_10</name>
    <dbReference type="NCBI Taxonomy" id="1802276"/>
    <lineage>
        <taxon>Bacteria</taxon>
        <taxon>Candidatus Sungiibacteriota</taxon>
    </lineage>
</organism>